<dbReference type="EMBL" id="JAOPHQ010001760">
    <property type="protein sequence ID" value="KAK0149425.1"/>
    <property type="molecule type" value="Genomic_DNA"/>
</dbReference>
<comment type="caution">
    <text evidence="3">The sequence shown here is derived from an EMBL/GenBank/DDBJ whole genome shotgun (WGS) entry which is preliminary data.</text>
</comment>
<dbReference type="InterPro" id="IPR008906">
    <property type="entry name" value="HATC_C_dom"/>
</dbReference>
<dbReference type="InterPro" id="IPR052717">
    <property type="entry name" value="Vacuolar_transposase_reg"/>
</dbReference>
<reference evidence="3" key="1">
    <citation type="journal article" date="2023" name="Front. Mar. Sci.">
        <title>A new Merluccius polli reference genome to investigate the effects of global change in West African waters.</title>
        <authorList>
            <person name="Mateo J.L."/>
            <person name="Blanco-Fernandez C."/>
            <person name="Garcia-Vazquez E."/>
            <person name="Machado-Schiaffino G."/>
        </authorList>
    </citation>
    <scope>NUCLEOTIDE SEQUENCE</scope>
    <source>
        <strain evidence="3">C29</strain>
        <tissue evidence="3">Fin</tissue>
    </source>
</reference>
<feature type="domain" description="HAT C-terminal dimerisation" evidence="2">
    <location>
        <begin position="210"/>
        <end position="287"/>
    </location>
</feature>
<accession>A0AA47N061</accession>
<evidence type="ECO:0000259" key="2">
    <source>
        <dbReference type="Pfam" id="PF05699"/>
    </source>
</evidence>
<evidence type="ECO:0000313" key="4">
    <source>
        <dbReference type="Proteomes" id="UP001174136"/>
    </source>
</evidence>
<organism evidence="3 4">
    <name type="scientific">Merluccius polli</name>
    <name type="common">Benguela hake</name>
    <name type="synonym">Merluccius cadenati</name>
    <dbReference type="NCBI Taxonomy" id="89951"/>
    <lineage>
        <taxon>Eukaryota</taxon>
        <taxon>Metazoa</taxon>
        <taxon>Chordata</taxon>
        <taxon>Craniata</taxon>
        <taxon>Vertebrata</taxon>
        <taxon>Euteleostomi</taxon>
        <taxon>Actinopterygii</taxon>
        <taxon>Neopterygii</taxon>
        <taxon>Teleostei</taxon>
        <taxon>Neoteleostei</taxon>
        <taxon>Acanthomorphata</taxon>
        <taxon>Zeiogadaria</taxon>
        <taxon>Gadariae</taxon>
        <taxon>Gadiformes</taxon>
        <taxon>Gadoidei</taxon>
        <taxon>Merlucciidae</taxon>
        <taxon>Merluccius</taxon>
    </lineage>
</organism>
<dbReference type="PANTHER" id="PTHR46169:SF25">
    <property type="entry name" value="ZINC FINGER BED DOMAIN-CONTAINING PROTEIN 1-LIKE-RELATED"/>
    <property type="match status" value="1"/>
</dbReference>
<dbReference type="Proteomes" id="UP001174136">
    <property type="component" value="Unassembled WGS sequence"/>
</dbReference>
<dbReference type="AlphaFoldDB" id="A0AA47N061"/>
<dbReference type="GO" id="GO:0046983">
    <property type="term" value="F:protein dimerization activity"/>
    <property type="evidence" value="ECO:0007669"/>
    <property type="project" value="InterPro"/>
</dbReference>
<dbReference type="PANTHER" id="PTHR46169">
    <property type="entry name" value="DNA REPLICATION-RELATED ELEMENT FACTOR, ISOFORM A"/>
    <property type="match status" value="1"/>
</dbReference>
<gene>
    <name evidence="3" type="primary">ZBED1_12</name>
    <name evidence="3" type="ORF">N1851_009846</name>
</gene>
<dbReference type="GO" id="GO:0006357">
    <property type="term" value="P:regulation of transcription by RNA polymerase II"/>
    <property type="evidence" value="ECO:0007669"/>
    <property type="project" value="TreeGrafter"/>
</dbReference>
<keyword evidence="4" id="KW-1185">Reference proteome</keyword>
<dbReference type="SUPFAM" id="SSF53098">
    <property type="entry name" value="Ribonuclease H-like"/>
    <property type="match status" value="1"/>
</dbReference>
<feature type="region of interest" description="Disordered" evidence="1">
    <location>
        <begin position="140"/>
        <end position="204"/>
    </location>
</feature>
<dbReference type="InterPro" id="IPR012337">
    <property type="entry name" value="RNaseH-like_sf"/>
</dbReference>
<evidence type="ECO:0000313" key="3">
    <source>
        <dbReference type="EMBL" id="KAK0149425.1"/>
    </source>
</evidence>
<proteinExistence type="predicted"/>
<evidence type="ECO:0000256" key="1">
    <source>
        <dbReference type="SAM" id="MobiDB-lite"/>
    </source>
</evidence>
<dbReference type="GO" id="GO:0005634">
    <property type="term" value="C:nucleus"/>
    <property type="evidence" value="ECO:0007669"/>
    <property type="project" value="TreeGrafter"/>
</dbReference>
<protein>
    <submittedName>
        <fullName evidence="3">Zinc finger BED domain-containing protein 1</fullName>
    </submittedName>
</protein>
<name>A0AA47N061_MERPO</name>
<dbReference type="Pfam" id="PF05699">
    <property type="entry name" value="Dimer_Tnp_hAT"/>
    <property type="match status" value="1"/>
</dbReference>
<sequence>MVERFLEQQQAVCAVLAENRKKWHLMPKDTDITILETLKEVLRPLSPLTDALSGEQHTTLSSVLPLTWKMFTSLNDEEKDSLLAGEMKSAIRDYLNEEVNDDDKQLLLILNSATYLDPRFKDMFVSLKEEVKQCFLDQVGENAKPNRSQSHVPDPGQEEDSNLMPQKKQKGDLRRLLSSVQGEKKGSGATPSTPGEPLSRSDKLKDEYQVYEKMPEISAEEDPLSWWKTNAHTLPQLSDFARNYLCIAASSCASERVFSTSGLIVSPRRSRLTHENIDMLVFLSTNLELTKKFKNP</sequence>